<comment type="caution">
    <text evidence="1">The sequence shown here is derived from an EMBL/GenBank/DDBJ whole genome shotgun (WGS) entry which is preliminary data.</text>
</comment>
<evidence type="ECO:0000313" key="1">
    <source>
        <dbReference type="EMBL" id="KAI0515840.1"/>
    </source>
</evidence>
<evidence type="ECO:0000313" key="2">
    <source>
        <dbReference type="Proteomes" id="UP000829196"/>
    </source>
</evidence>
<accession>A0A8T3BQ58</accession>
<proteinExistence type="predicted"/>
<reference evidence="1" key="1">
    <citation type="journal article" date="2022" name="Front. Genet.">
        <title>Chromosome-Scale Assembly of the Dendrobium nobile Genome Provides Insights Into the Molecular Mechanism of the Biosynthesis of the Medicinal Active Ingredient of Dendrobium.</title>
        <authorList>
            <person name="Xu Q."/>
            <person name="Niu S.-C."/>
            <person name="Li K.-L."/>
            <person name="Zheng P.-J."/>
            <person name="Zhang X.-J."/>
            <person name="Jia Y."/>
            <person name="Liu Y."/>
            <person name="Niu Y.-X."/>
            <person name="Yu L.-H."/>
            <person name="Chen D.-F."/>
            <person name="Zhang G.-Q."/>
        </authorList>
    </citation>
    <scope>NUCLEOTIDE SEQUENCE</scope>
    <source>
        <tissue evidence="1">Leaf</tissue>
    </source>
</reference>
<dbReference type="AlphaFoldDB" id="A0A8T3BQ58"/>
<keyword evidence="2" id="KW-1185">Reference proteome</keyword>
<gene>
    <name evidence="1" type="ORF">KFK09_008508</name>
</gene>
<protein>
    <submittedName>
        <fullName evidence="1">Uncharacterized protein</fullName>
    </submittedName>
</protein>
<sequence length="147" mass="16864">MIVTFILSRTTNAKNVDVVEFKEQQASDDEKGKDESNCEISIESEICDQEQIEPTQFQEIVSHFAPIGHQNLHALIETTHNDPAVTETEPSEQVSRRVKNRKICPVVPEIEEERIMLKTPTIPNYIESFPQEVSVRRKEKNITVAFQ</sequence>
<dbReference type="EMBL" id="JAGYWB010000007">
    <property type="protein sequence ID" value="KAI0515840.1"/>
    <property type="molecule type" value="Genomic_DNA"/>
</dbReference>
<organism evidence="1 2">
    <name type="scientific">Dendrobium nobile</name>
    <name type="common">Orchid</name>
    <dbReference type="NCBI Taxonomy" id="94219"/>
    <lineage>
        <taxon>Eukaryota</taxon>
        <taxon>Viridiplantae</taxon>
        <taxon>Streptophyta</taxon>
        <taxon>Embryophyta</taxon>
        <taxon>Tracheophyta</taxon>
        <taxon>Spermatophyta</taxon>
        <taxon>Magnoliopsida</taxon>
        <taxon>Liliopsida</taxon>
        <taxon>Asparagales</taxon>
        <taxon>Orchidaceae</taxon>
        <taxon>Epidendroideae</taxon>
        <taxon>Malaxideae</taxon>
        <taxon>Dendrobiinae</taxon>
        <taxon>Dendrobium</taxon>
    </lineage>
</organism>
<dbReference type="Proteomes" id="UP000829196">
    <property type="component" value="Unassembled WGS sequence"/>
</dbReference>
<name>A0A8T3BQ58_DENNO</name>